<dbReference type="Proteomes" id="UP001497516">
    <property type="component" value="Chromosome 5"/>
</dbReference>
<keyword evidence="3" id="KW-1185">Reference proteome</keyword>
<proteinExistence type="predicted"/>
<sequence length="227" mass="24689">MKELTVALSSSPATDEKLTVALSSWTTVIVGELRHEMERFRDVLRQELKEFARSKGWGQFFVDGVDREKTGGRRSSPTAATELTTARRRSSFAPPPITIANATAVAEAFTIFAATTITPTTEVKELTEASFSSSTASSIVTVIHRATTNSTKLEPPTVDEKELPVAPSPPIAAKEEHTIAPSSSPADDAELTVAPSSPRPVSSCEEPQPRRRRHVHRGSRATIKWQL</sequence>
<dbReference type="EMBL" id="OZ034818">
    <property type="protein sequence ID" value="CAL1389737.1"/>
    <property type="molecule type" value="Genomic_DNA"/>
</dbReference>
<feature type="compositionally biased region" description="Basic residues" evidence="1">
    <location>
        <begin position="210"/>
        <end position="219"/>
    </location>
</feature>
<evidence type="ECO:0000313" key="2">
    <source>
        <dbReference type="EMBL" id="CAL1389737.1"/>
    </source>
</evidence>
<protein>
    <submittedName>
        <fullName evidence="2">Uncharacterized protein</fullName>
    </submittedName>
</protein>
<organism evidence="2 3">
    <name type="scientific">Linum trigynum</name>
    <dbReference type="NCBI Taxonomy" id="586398"/>
    <lineage>
        <taxon>Eukaryota</taxon>
        <taxon>Viridiplantae</taxon>
        <taxon>Streptophyta</taxon>
        <taxon>Embryophyta</taxon>
        <taxon>Tracheophyta</taxon>
        <taxon>Spermatophyta</taxon>
        <taxon>Magnoliopsida</taxon>
        <taxon>eudicotyledons</taxon>
        <taxon>Gunneridae</taxon>
        <taxon>Pentapetalae</taxon>
        <taxon>rosids</taxon>
        <taxon>fabids</taxon>
        <taxon>Malpighiales</taxon>
        <taxon>Linaceae</taxon>
        <taxon>Linum</taxon>
    </lineage>
</organism>
<name>A0AAV2EVG7_9ROSI</name>
<evidence type="ECO:0000256" key="1">
    <source>
        <dbReference type="SAM" id="MobiDB-lite"/>
    </source>
</evidence>
<gene>
    <name evidence="2" type="ORF">LTRI10_LOCUS30572</name>
</gene>
<accession>A0AAV2EVG7</accession>
<reference evidence="2 3" key="1">
    <citation type="submission" date="2024-04" db="EMBL/GenBank/DDBJ databases">
        <authorList>
            <person name="Fracassetti M."/>
        </authorList>
    </citation>
    <scope>NUCLEOTIDE SEQUENCE [LARGE SCALE GENOMIC DNA]</scope>
</reference>
<feature type="region of interest" description="Disordered" evidence="1">
    <location>
        <begin position="68"/>
        <end position="94"/>
    </location>
</feature>
<dbReference type="AlphaFoldDB" id="A0AAV2EVG7"/>
<feature type="region of interest" description="Disordered" evidence="1">
    <location>
        <begin position="150"/>
        <end position="227"/>
    </location>
</feature>
<evidence type="ECO:0000313" key="3">
    <source>
        <dbReference type="Proteomes" id="UP001497516"/>
    </source>
</evidence>